<name>A0AAD9UMF9_9APIC</name>
<proteinExistence type="predicted"/>
<dbReference type="RefSeq" id="XP_067801806.1">
    <property type="nucleotide sequence ID" value="XM_067948565.1"/>
</dbReference>
<keyword evidence="2" id="KW-1185">Reference proteome</keyword>
<dbReference type="GeneID" id="94337852"/>
<evidence type="ECO:0000313" key="1">
    <source>
        <dbReference type="EMBL" id="KAK2194963.1"/>
    </source>
</evidence>
<dbReference type="EMBL" id="JALLKP010000019">
    <property type="protein sequence ID" value="KAK2194963.1"/>
    <property type="molecule type" value="Genomic_DNA"/>
</dbReference>
<organism evidence="1 2">
    <name type="scientific">Babesia duncani</name>
    <dbReference type="NCBI Taxonomy" id="323732"/>
    <lineage>
        <taxon>Eukaryota</taxon>
        <taxon>Sar</taxon>
        <taxon>Alveolata</taxon>
        <taxon>Apicomplexa</taxon>
        <taxon>Aconoidasida</taxon>
        <taxon>Piroplasmida</taxon>
        <taxon>Babesiidae</taxon>
        <taxon>Babesia</taxon>
    </lineage>
</organism>
<gene>
    <name evidence="1" type="ORF">BdWA1_003555</name>
</gene>
<protein>
    <submittedName>
        <fullName evidence="1">Uncharacterized protein</fullName>
    </submittedName>
</protein>
<dbReference type="AlphaFoldDB" id="A0AAD9UMF9"/>
<dbReference type="Proteomes" id="UP001214638">
    <property type="component" value="Unassembled WGS sequence"/>
</dbReference>
<comment type="caution">
    <text evidence="1">The sequence shown here is derived from an EMBL/GenBank/DDBJ whole genome shotgun (WGS) entry which is preliminary data.</text>
</comment>
<sequence>MKWFTPLCKSHSKVITRVGGIYSKFSRCFGSCANVPLVKSSSKIREEWERNKSESDKDNAVTLETPYGIKSNAHGVHTVFGKSQPMKSKVGLKFISQLQGISKSTSTAELYKIFASISERIDDFAPYELIDIGYFMTRINKVGCSEVVEPILHRFFSMPERYSCLNGIYIHRLLRTMFIFQDVTYRVWIYDIARIVGIKHQHLLMRDLQLIIDDLSLFYDAAAQGALLQFESSIVERSDQLEIYRLPLVVHALGRCGYNSVQVARAIHESYLKKRNNPDYYSPQLIGLLLKGYASFHFHPGRKFLYDIWENIKNHLVVAEFKYISWIGESFLKLRYVDHVPNILQELMMKHHLLSHLEFTDFITNCCSIQSHILELEFQNFINPDSLWHSRKHWYENDDPITHEGNLNPAANEKLNPIDKELNANCGNKEGIDNYELDGTKEKNSTEGLYLLYKQLFNLVLQEMPNKIYESTPPYRATQFELLTRLLDLYPTPRDFREALPLKKYDIAFPLLDCILDYQNSSGKTTLNDVFVTNSHFMASKYFGCNSNGAEFDNGEVKPIHDVILVQESIAKSQNVKLEPLHDIFKQYLHSVFFRTPALAPRGLRIMIQGLVRVHFEQREDCVLDPDLLPRMKIEEKRPLSRAIIREVYRKLACYNTDDLIVSLYGMVILKVFHLDLAETLILQLTEMWLHHKKENQICGGQLELIKGFYSLLESEHPNLYEKVKVKILDF</sequence>
<accession>A0AAD9UMF9</accession>
<dbReference type="KEGG" id="bdw:94337852"/>
<reference evidence="1" key="1">
    <citation type="journal article" date="2023" name="Nat. Microbiol.">
        <title>Babesia duncani multi-omics identifies virulence factors and drug targets.</title>
        <authorList>
            <person name="Singh P."/>
            <person name="Lonardi S."/>
            <person name="Liang Q."/>
            <person name="Vydyam P."/>
            <person name="Khabirova E."/>
            <person name="Fang T."/>
            <person name="Gihaz S."/>
            <person name="Thekkiniath J."/>
            <person name="Munshi M."/>
            <person name="Abel S."/>
            <person name="Ciampossin L."/>
            <person name="Batugedara G."/>
            <person name="Gupta M."/>
            <person name="Lu X.M."/>
            <person name="Lenz T."/>
            <person name="Chakravarty S."/>
            <person name="Cornillot E."/>
            <person name="Hu Y."/>
            <person name="Ma W."/>
            <person name="Gonzalez L.M."/>
            <person name="Sanchez S."/>
            <person name="Estrada K."/>
            <person name="Sanchez-Flores A."/>
            <person name="Montero E."/>
            <person name="Harb O.S."/>
            <person name="Le Roch K.G."/>
            <person name="Mamoun C.B."/>
        </authorList>
    </citation>
    <scope>NUCLEOTIDE SEQUENCE</scope>
    <source>
        <strain evidence="1">WA1</strain>
    </source>
</reference>
<evidence type="ECO:0000313" key="2">
    <source>
        <dbReference type="Proteomes" id="UP001214638"/>
    </source>
</evidence>